<dbReference type="Proteomes" id="UP001589738">
    <property type="component" value="Unassembled WGS sequence"/>
</dbReference>
<proteinExistence type="predicted"/>
<reference evidence="1 2" key="1">
    <citation type="submission" date="2024-09" db="EMBL/GenBank/DDBJ databases">
        <authorList>
            <person name="Sun Q."/>
            <person name="Mori K."/>
        </authorList>
    </citation>
    <scope>NUCLEOTIDE SEQUENCE [LARGE SCALE GENOMIC DNA]</scope>
    <source>
        <strain evidence="1 2">CGMCC 1.9126</strain>
    </source>
</reference>
<evidence type="ECO:0000313" key="1">
    <source>
        <dbReference type="EMBL" id="MFC0476006.1"/>
    </source>
</evidence>
<organism evidence="1 2">
    <name type="scientific">Robertmurraya beringensis</name>
    <dbReference type="NCBI Taxonomy" id="641660"/>
    <lineage>
        <taxon>Bacteria</taxon>
        <taxon>Bacillati</taxon>
        <taxon>Bacillota</taxon>
        <taxon>Bacilli</taxon>
        <taxon>Bacillales</taxon>
        <taxon>Bacillaceae</taxon>
        <taxon>Robertmurraya</taxon>
    </lineage>
</organism>
<gene>
    <name evidence="1" type="ORF">ACFFHF_12240</name>
</gene>
<name>A0ABV6KRP6_9BACI</name>
<keyword evidence="2" id="KW-1185">Reference proteome</keyword>
<comment type="caution">
    <text evidence="1">The sequence shown here is derived from an EMBL/GenBank/DDBJ whole genome shotgun (WGS) entry which is preliminary data.</text>
</comment>
<sequence length="62" mass="6965">MLKAEDFLFEEIEETMMLAKYSDGCSGSRSDCCTRVCTRNNQVATEAEWGAFLEVNSGVVQY</sequence>
<dbReference type="RefSeq" id="WP_377058256.1">
    <property type="nucleotide sequence ID" value="NZ_JBHLUU010000080.1"/>
</dbReference>
<dbReference type="EMBL" id="JBHLUU010000080">
    <property type="protein sequence ID" value="MFC0476006.1"/>
    <property type="molecule type" value="Genomic_DNA"/>
</dbReference>
<accession>A0ABV6KRP6</accession>
<evidence type="ECO:0000313" key="2">
    <source>
        <dbReference type="Proteomes" id="UP001589738"/>
    </source>
</evidence>
<protein>
    <submittedName>
        <fullName evidence="1">Uncharacterized protein</fullName>
    </submittedName>
</protein>